<dbReference type="Pfam" id="PF13508">
    <property type="entry name" value="Acetyltransf_7"/>
    <property type="match status" value="1"/>
</dbReference>
<dbReference type="InterPro" id="IPR041496">
    <property type="entry name" value="YitH/HolE_GNAT"/>
</dbReference>
<dbReference type="InterPro" id="IPR052729">
    <property type="entry name" value="Acyl/Acetyltrans_Enzymes"/>
</dbReference>
<evidence type="ECO:0000313" key="3">
    <source>
        <dbReference type="Proteomes" id="UP000253501"/>
    </source>
</evidence>
<proteinExistence type="predicted"/>
<sequence>MPSHATHAPVTYRAMSEEDVPAAYELSQSLRWPHRAEDWQFILRLGSGFVAEEAGVVIGTGLCWKQGQQASLGMIIVSPSHQGKGIGGELMGLVLEALGDRCTLLNATPAGQPLYERLGFVATGTINQHQGTMNAVDPVALAAGESLRPFAPGDIEKIVELGNRATGMSRGEVLKSLLAVGETVVLERNGEAVGFSVMRRFGRGNAIGPVVAPDSERAKALIACWSGACTGSFVRVDVTGTSALQDWLAQAGLVQVDTVVAMARHGVPTADSALKQFAIISQALC</sequence>
<dbReference type="Proteomes" id="UP000253501">
    <property type="component" value="Unassembled WGS sequence"/>
</dbReference>
<dbReference type="RefSeq" id="WP_114132816.1">
    <property type="nucleotide sequence ID" value="NZ_CP068434.1"/>
</dbReference>
<comment type="caution">
    <text evidence="2">The sequence shown here is derived from an EMBL/GenBank/DDBJ whole genome shotgun (WGS) entry which is preliminary data.</text>
</comment>
<dbReference type="SUPFAM" id="SSF55729">
    <property type="entry name" value="Acyl-CoA N-acyltransferases (Nat)"/>
    <property type="match status" value="1"/>
</dbReference>
<dbReference type="PANTHER" id="PTHR47237">
    <property type="entry name" value="SLL0310 PROTEIN"/>
    <property type="match status" value="1"/>
</dbReference>
<dbReference type="PROSITE" id="PS51186">
    <property type="entry name" value="GNAT"/>
    <property type="match status" value="1"/>
</dbReference>
<name>A0A367PK32_CUPNE</name>
<reference evidence="2 3" key="1">
    <citation type="submission" date="2018-04" db="EMBL/GenBank/DDBJ databases">
        <title>Cupriavidus necator CR12 genome sequencing and assembly.</title>
        <authorList>
            <person name="Ben Fekih I."/>
            <person name="Mazhar H.S."/>
            <person name="Bello S.K."/>
            <person name="Rensing C."/>
        </authorList>
    </citation>
    <scope>NUCLEOTIDE SEQUENCE [LARGE SCALE GENOMIC DNA]</scope>
    <source>
        <strain evidence="2 3">CR12</strain>
    </source>
</reference>
<dbReference type="Gene3D" id="3.40.630.30">
    <property type="match status" value="1"/>
</dbReference>
<keyword evidence="2" id="KW-0808">Transferase</keyword>
<dbReference type="EMBL" id="QDHA01000038">
    <property type="protein sequence ID" value="RCJ07405.1"/>
    <property type="molecule type" value="Genomic_DNA"/>
</dbReference>
<gene>
    <name evidence="2" type="ORF">DDK22_16415</name>
</gene>
<dbReference type="AlphaFoldDB" id="A0A367PK32"/>
<evidence type="ECO:0000313" key="2">
    <source>
        <dbReference type="EMBL" id="RCJ07405.1"/>
    </source>
</evidence>
<dbReference type="InterPro" id="IPR016181">
    <property type="entry name" value="Acyl_CoA_acyltransferase"/>
</dbReference>
<evidence type="ECO:0000259" key="1">
    <source>
        <dbReference type="PROSITE" id="PS51186"/>
    </source>
</evidence>
<dbReference type="Pfam" id="PF18014">
    <property type="entry name" value="Acetyltransf_18"/>
    <property type="match status" value="1"/>
</dbReference>
<organism evidence="2 3">
    <name type="scientific">Cupriavidus necator</name>
    <name type="common">Alcaligenes eutrophus</name>
    <name type="synonym">Ralstonia eutropha</name>
    <dbReference type="NCBI Taxonomy" id="106590"/>
    <lineage>
        <taxon>Bacteria</taxon>
        <taxon>Pseudomonadati</taxon>
        <taxon>Pseudomonadota</taxon>
        <taxon>Betaproteobacteria</taxon>
        <taxon>Burkholderiales</taxon>
        <taxon>Burkholderiaceae</taxon>
        <taxon>Cupriavidus</taxon>
    </lineage>
</organism>
<dbReference type="CDD" id="cd04301">
    <property type="entry name" value="NAT_SF"/>
    <property type="match status" value="1"/>
</dbReference>
<dbReference type="PANTHER" id="PTHR47237:SF2">
    <property type="entry name" value="BLL4206 PROTEIN"/>
    <property type="match status" value="1"/>
</dbReference>
<dbReference type="Gene3D" id="3.40.630.90">
    <property type="match status" value="1"/>
</dbReference>
<accession>A0A367PK32</accession>
<feature type="domain" description="N-acetyltransferase" evidence="1">
    <location>
        <begin position="10"/>
        <end position="143"/>
    </location>
</feature>
<protein>
    <submittedName>
        <fullName evidence="2">GNAT family N-acetyltransferase</fullName>
    </submittedName>
</protein>
<dbReference type="InterPro" id="IPR000182">
    <property type="entry name" value="GNAT_dom"/>
</dbReference>
<dbReference type="GO" id="GO:0016747">
    <property type="term" value="F:acyltransferase activity, transferring groups other than amino-acyl groups"/>
    <property type="evidence" value="ECO:0007669"/>
    <property type="project" value="InterPro"/>
</dbReference>